<feature type="region of interest" description="Disordered" evidence="1">
    <location>
        <begin position="1"/>
        <end position="21"/>
    </location>
</feature>
<reference evidence="2" key="1">
    <citation type="submission" date="2014-11" db="EMBL/GenBank/DDBJ databases">
        <authorList>
            <person name="Otto D Thomas"/>
            <person name="Naeem Raeece"/>
        </authorList>
    </citation>
    <scope>NUCLEOTIDE SEQUENCE</scope>
</reference>
<gene>
    <name evidence="2" type="ORF">Cvel_10776</name>
</gene>
<sequence length="112" mass="12881">MPGTVCKHTRAPSRGRKVKDPGPVFFDKKGKRFLGADGEPLGYKWQVERPVFMTYRRGVYDAWTRWFTLMLRPDLGEITQGEVPDTLKNYLAPRLTTGVRGDSWRSESTTKM</sequence>
<dbReference type="EMBL" id="CDMZ01005019">
    <property type="protein sequence ID" value="CEM51667.1"/>
    <property type="molecule type" value="Genomic_DNA"/>
</dbReference>
<evidence type="ECO:0000313" key="2">
    <source>
        <dbReference type="EMBL" id="CEM51667.1"/>
    </source>
</evidence>
<protein>
    <submittedName>
        <fullName evidence="2">Uncharacterized protein</fullName>
    </submittedName>
</protein>
<dbReference type="AlphaFoldDB" id="A0A0G4I421"/>
<evidence type="ECO:0000256" key="1">
    <source>
        <dbReference type="SAM" id="MobiDB-lite"/>
    </source>
</evidence>
<name>A0A0G4I421_9ALVE</name>
<dbReference type="VEuPathDB" id="CryptoDB:Cvel_10776"/>
<proteinExistence type="predicted"/>
<organism evidence="2">
    <name type="scientific">Chromera velia CCMP2878</name>
    <dbReference type="NCBI Taxonomy" id="1169474"/>
    <lineage>
        <taxon>Eukaryota</taxon>
        <taxon>Sar</taxon>
        <taxon>Alveolata</taxon>
        <taxon>Colpodellida</taxon>
        <taxon>Chromeraceae</taxon>
        <taxon>Chromera</taxon>
    </lineage>
</organism>
<accession>A0A0G4I421</accession>
<dbReference type="PhylomeDB" id="A0A0G4I421"/>
<feature type="compositionally biased region" description="Basic residues" evidence="1">
    <location>
        <begin position="7"/>
        <end position="17"/>
    </location>
</feature>